<dbReference type="InterPro" id="IPR008379">
    <property type="entry name" value="Band_4.1_C"/>
</dbReference>
<dbReference type="Pfam" id="PF05902">
    <property type="entry name" value="4_1_CTD"/>
    <property type="match status" value="1"/>
</dbReference>
<evidence type="ECO:0000256" key="13">
    <source>
        <dbReference type="ARBA" id="ARBA00023306"/>
    </source>
</evidence>
<dbReference type="InterPro" id="IPR014352">
    <property type="entry name" value="FERM/acyl-CoA-bd_prot_sf"/>
</dbReference>
<evidence type="ECO:0000256" key="8">
    <source>
        <dbReference type="ARBA" id="ARBA00022776"/>
    </source>
</evidence>
<dbReference type="Gene3D" id="1.20.80.10">
    <property type="match status" value="1"/>
</dbReference>
<dbReference type="PRINTS" id="PR00661">
    <property type="entry name" value="ERMFAMILY"/>
</dbReference>
<dbReference type="SUPFAM" id="SSF50729">
    <property type="entry name" value="PH domain-like"/>
    <property type="match status" value="1"/>
</dbReference>
<feature type="region of interest" description="Disordered" evidence="17">
    <location>
        <begin position="1"/>
        <end position="56"/>
    </location>
</feature>
<evidence type="ECO:0000256" key="9">
    <source>
        <dbReference type="ARBA" id="ARBA00022860"/>
    </source>
</evidence>
<dbReference type="GO" id="GO:0005516">
    <property type="term" value="F:calmodulin binding"/>
    <property type="evidence" value="ECO:0007669"/>
    <property type="project" value="UniProtKB-KW"/>
</dbReference>
<dbReference type="SUPFAM" id="SSF54236">
    <property type="entry name" value="Ubiquitin-like"/>
    <property type="match status" value="1"/>
</dbReference>
<dbReference type="Pfam" id="PF09380">
    <property type="entry name" value="FERM_C"/>
    <property type="match status" value="1"/>
</dbReference>
<keyword evidence="11" id="KW-0206">Cytoskeleton</keyword>
<dbReference type="GO" id="GO:0005856">
    <property type="term" value="C:cytoskeleton"/>
    <property type="evidence" value="ECO:0007669"/>
    <property type="project" value="UniProtKB-SubCell"/>
</dbReference>
<dbReference type="InterPro" id="IPR029071">
    <property type="entry name" value="Ubiquitin-like_domsf"/>
</dbReference>
<evidence type="ECO:0000256" key="7">
    <source>
        <dbReference type="ARBA" id="ARBA00022618"/>
    </source>
</evidence>
<evidence type="ECO:0000256" key="14">
    <source>
        <dbReference type="ARBA" id="ARBA00023658"/>
    </source>
</evidence>
<dbReference type="PIRSF" id="PIRSF002304">
    <property type="entry name" value="Membrane_skeletal_4_1"/>
    <property type="match status" value="1"/>
</dbReference>
<dbReference type="Gene3D" id="3.10.20.90">
    <property type="entry name" value="Phosphatidylinositol 3-kinase Catalytic Subunit, Chain A, domain 1"/>
    <property type="match status" value="1"/>
</dbReference>
<proteinExistence type="predicted"/>
<evidence type="ECO:0000256" key="4">
    <source>
        <dbReference type="ARBA" id="ARBA00022448"/>
    </source>
</evidence>
<dbReference type="GO" id="GO:0005634">
    <property type="term" value="C:nucleus"/>
    <property type="evidence" value="ECO:0007669"/>
    <property type="project" value="UniProtKB-SubCell"/>
</dbReference>
<dbReference type="FunFam" id="3.10.20.90:FF:000002">
    <property type="entry name" value="Erythrocyte protein band 4.1-like 3"/>
    <property type="match status" value="1"/>
</dbReference>
<evidence type="ECO:0000256" key="6">
    <source>
        <dbReference type="ARBA" id="ARBA00022553"/>
    </source>
</evidence>
<evidence type="ECO:0000256" key="15">
    <source>
        <dbReference type="ARBA" id="ARBA00030419"/>
    </source>
</evidence>
<dbReference type="Pfam" id="PF04382">
    <property type="entry name" value="SAB"/>
    <property type="match status" value="1"/>
</dbReference>
<dbReference type="InterPro" id="IPR018979">
    <property type="entry name" value="FERM_N"/>
</dbReference>
<feature type="domain" description="FERM" evidence="18">
    <location>
        <begin position="66"/>
        <end position="347"/>
    </location>
</feature>
<dbReference type="InterPro" id="IPR011993">
    <property type="entry name" value="PH-like_dom_sf"/>
</dbReference>
<evidence type="ECO:0000259" key="18">
    <source>
        <dbReference type="PROSITE" id="PS50057"/>
    </source>
</evidence>
<evidence type="ECO:0000256" key="12">
    <source>
        <dbReference type="ARBA" id="ARBA00023242"/>
    </source>
</evidence>
<keyword evidence="5" id="KW-0963">Cytoplasm</keyword>
<dbReference type="InterPro" id="IPR000299">
    <property type="entry name" value="FERM_domain"/>
</dbReference>
<dbReference type="FunFam" id="2.30.29.30:FF:000001">
    <property type="entry name" value="Erythrocyte membrane protein band 4.1"/>
    <property type="match status" value="1"/>
</dbReference>
<dbReference type="PRINTS" id="PR00935">
    <property type="entry name" value="BAND41"/>
</dbReference>
<evidence type="ECO:0000256" key="16">
    <source>
        <dbReference type="ARBA" id="ARBA00032586"/>
    </source>
</evidence>
<dbReference type="AlphaFoldDB" id="A0A8C0BIJ5"/>
<dbReference type="GO" id="GO:0031032">
    <property type="term" value="P:actomyosin structure organization"/>
    <property type="evidence" value="ECO:0007669"/>
    <property type="project" value="TreeGrafter"/>
</dbReference>
<name>A0A8C0BIJ5_9AVES</name>
<dbReference type="GO" id="GO:0005938">
    <property type="term" value="C:cell cortex"/>
    <property type="evidence" value="ECO:0007669"/>
    <property type="project" value="UniProtKB-SubCell"/>
</dbReference>
<keyword evidence="6" id="KW-0597">Phosphoprotein</keyword>
<dbReference type="InterPro" id="IPR035963">
    <property type="entry name" value="FERM_2"/>
</dbReference>
<keyword evidence="9" id="KW-0112">Calmodulin-binding</keyword>
<keyword evidence="20" id="KW-1185">Reference proteome</keyword>
<dbReference type="FunFam" id="1.20.80.10:FF:000001">
    <property type="entry name" value="Erythrocyte membrane protein band 4.1"/>
    <property type="match status" value="1"/>
</dbReference>
<keyword evidence="4" id="KW-0813">Transport</keyword>
<dbReference type="GO" id="GO:0030866">
    <property type="term" value="P:cortical actin cytoskeleton organization"/>
    <property type="evidence" value="ECO:0007669"/>
    <property type="project" value="InterPro"/>
</dbReference>
<evidence type="ECO:0000256" key="11">
    <source>
        <dbReference type="ARBA" id="ARBA00023212"/>
    </source>
</evidence>
<dbReference type="SUPFAM" id="SSF47031">
    <property type="entry name" value="Second domain of FERM"/>
    <property type="match status" value="1"/>
</dbReference>
<dbReference type="Gene3D" id="2.30.29.30">
    <property type="entry name" value="Pleckstrin-homology domain (PH domain)/Phosphotyrosine-binding domain (PTB)"/>
    <property type="match status" value="1"/>
</dbReference>
<keyword evidence="13" id="KW-0131">Cell cycle</keyword>
<dbReference type="InterPro" id="IPR014847">
    <property type="entry name" value="FA"/>
</dbReference>
<dbReference type="SMART" id="SM01196">
    <property type="entry name" value="FERM_C"/>
    <property type="match status" value="1"/>
</dbReference>
<reference evidence="19" key="2">
    <citation type="submission" date="2025-09" db="UniProtKB">
        <authorList>
            <consortium name="Ensembl"/>
        </authorList>
    </citation>
    <scope>IDENTIFICATION</scope>
</reference>
<dbReference type="InterPro" id="IPR019749">
    <property type="entry name" value="Band_41_domain"/>
</dbReference>
<protein>
    <recommendedName>
        <fullName evidence="14">Protein 4.1</fullName>
    </recommendedName>
    <alternativeName>
        <fullName evidence="15">Band 4.1</fullName>
    </alternativeName>
    <alternativeName>
        <fullName evidence="16">Erythrocyte membrane protein band 4.1</fullName>
    </alternativeName>
</protein>
<keyword evidence="7" id="KW-0132">Cell division</keyword>
<dbReference type="GO" id="GO:0005198">
    <property type="term" value="F:structural molecule activity"/>
    <property type="evidence" value="ECO:0007669"/>
    <property type="project" value="InterPro"/>
</dbReference>
<dbReference type="Pfam" id="PF08736">
    <property type="entry name" value="FA"/>
    <property type="match status" value="1"/>
</dbReference>
<evidence type="ECO:0000256" key="10">
    <source>
        <dbReference type="ARBA" id="ARBA00023203"/>
    </source>
</evidence>
<dbReference type="InterPro" id="IPR000798">
    <property type="entry name" value="Ez/rad/moesin-like"/>
</dbReference>
<evidence type="ECO:0000256" key="3">
    <source>
        <dbReference type="ARBA" id="ARBA00004544"/>
    </source>
</evidence>
<dbReference type="PROSITE" id="PS00660">
    <property type="entry name" value="FERM_1"/>
    <property type="match status" value="1"/>
</dbReference>
<dbReference type="SMART" id="SM00295">
    <property type="entry name" value="B41"/>
    <property type="match status" value="1"/>
</dbReference>
<dbReference type="InterPro" id="IPR019748">
    <property type="entry name" value="FERM_central"/>
</dbReference>
<dbReference type="CDD" id="cd13184">
    <property type="entry name" value="FERM_C_4_1_family"/>
    <property type="match status" value="1"/>
</dbReference>
<sequence>VMWGFQPAQEERRDDQEPDSRDLGGKEGGEAKEECAKPEPKQETPETKAEKDLKTAQKAVKRHRNMYCKVVLLDDAIFECSVDKHAKGQDLLKKVCDHLNLLEEDYFGLAIWDTPTSRTWLDPAKEIKKQVHGGPWDFTFNVKFYPPDPAQLTEDITRYYLCLQLRQDIITGRLPCSFATLALLGSYTVQSELGDYDPELHSPDYISEFKLAPNQTKELEEKVVELHKTYRSMTPAQADLEFLENAKKLSMYGVDLHQAKDLEGVDITLGVCSSGLLVYKDKLRINRFPWPKVLKISYKRSSFFIKIRPGEQEQYESTIGFKLPSYRAAKKLWKVCVEHHTFFRLTSTEAIPKSRFLALGSKFRYSGRTQAQTRQASALIDRPAPQFERTASKRASRSLDGGECGASSLSVAGFSRMLDGENIYIRHSNLMLEDLDKTQEEIKKHHANISELKKNFMESVPEPRPSEWDKRLSTHSPFRTLNVNGQIPMGADGPPLVKTQTVTISDVSSAVKSEIPTKEVPIVHTETKTITYEAAQTVKGGISETRIEKRIVITGDADVDHDQVLAQAIKAAKEQHPDMSVTKVVVHQETEIAEE</sequence>
<dbReference type="Proteomes" id="UP000694555">
    <property type="component" value="Unplaced"/>
</dbReference>
<comment type="subcellular location">
    <subcellularLocation>
        <location evidence="3">Cytoplasm</location>
        <location evidence="3">Cell cortex</location>
    </subcellularLocation>
    <subcellularLocation>
        <location evidence="2">Cytoplasm</location>
        <location evidence="2">Cytoskeleton</location>
    </subcellularLocation>
    <subcellularLocation>
        <location evidence="1">Nucleus</location>
    </subcellularLocation>
</comment>
<dbReference type="InterPro" id="IPR021187">
    <property type="entry name" value="EPB4.1_FERM_F1"/>
</dbReference>
<dbReference type="InterPro" id="IPR018980">
    <property type="entry name" value="FERM_PH-like_C"/>
</dbReference>
<keyword evidence="10" id="KW-0009">Actin-binding</keyword>
<feature type="compositionally biased region" description="Basic and acidic residues" evidence="17">
    <location>
        <begin position="9"/>
        <end position="55"/>
    </location>
</feature>
<dbReference type="GO" id="GO:0005886">
    <property type="term" value="C:plasma membrane"/>
    <property type="evidence" value="ECO:0007669"/>
    <property type="project" value="TreeGrafter"/>
</dbReference>
<organism evidence="19 20">
    <name type="scientific">Buteo japonicus</name>
    <dbReference type="NCBI Taxonomy" id="224669"/>
    <lineage>
        <taxon>Eukaryota</taxon>
        <taxon>Metazoa</taxon>
        <taxon>Chordata</taxon>
        <taxon>Craniata</taxon>
        <taxon>Vertebrata</taxon>
        <taxon>Euteleostomi</taxon>
        <taxon>Archelosauria</taxon>
        <taxon>Archosauria</taxon>
        <taxon>Dinosauria</taxon>
        <taxon>Saurischia</taxon>
        <taxon>Theropoda</taxon>
        <taxon>Coelurosauria</taxon>
        <taxon>Aves</taxon>
        <taxon>Neognathae</taxon>
        <taxon>Neoaves</taxon>
        <taxon>Telluraves</taxon>
        <taxon>Accipitrimorphae</taxon>
        <taxon>Accipitriformes</taxon>
        <taxon>Accipitridae</taxon>
        <taxon>Accipitrinae</taxon>
        <taxon>Buteo</taxon>
    </lineage>
</organism>
<dbReference type="PROSITE" id="PS00661">
    <property type="entry name" value="FERM_2"/>
    <property type="match status" value="1"/>
</dbReference>
<dbReference type="Pfam" id="PF09379">
    <property type="entry name" value="FERM_N"/>
    <property type="match status" value="1"/>
</dbReference>
<dbReference type="InterPro" id="IPR019747">
    <property type="entry name" value="FERM_CS"/>
</dbReference>
<evidence type="ECO:0000256" key="1">
    <source>
        <dbReference type="ARBA" id="ARBA00004123"/>
    </source>
</evidence>
<dbReference type="PROSITE" id="PS50057">
    <property type="entry name" value="FERM_3"/>
    <property type="match status" value="1"/>
</dbReference>
<dbReference type="CDD" id="cd17105">
    <property type="entry name" value="FERM_F1_EPB41"/>
    <property type="match status" value="1"/>
</dbReference>
<keyword evidence="12" id="KW-0539">Nucleus</keyword>
<dbReference type="InterPro" id="IPR007477">
    <property type="entry name" value="SAB_dom"/>
</dbReference>
<dbReference type="PANTHER" id="PTHR23280:SF12">
    <property type="entry name" value="PROTEIN 4.1"/>
    <property type="match status" value="1"/>
</dbReference>
<dbReference type="GO" id="GO:0003779">
    <property type="term" value="F:actin binding"/>
    <property type="evidence" value="ECO:0007669"/>
    <property type="project" value="UniProtKB-KW"/>
</dbReference>
<keyword evidence="8" id="KW-0498">Mitosis</keyword>
<dbReference type="CDD" id="cd14473">
    <property type="entry name" value="FERM_B-lobe"/>
    <property type="match status" value="1"/>
</dbReference>
<dbReference type="PANTHER" id="PTHR23280">
    <property type="entry name" value="4.1 G PROTEIN"/>
    <property type="match status" value="1"/>
</dbReference>
<evidence type="ECO:0000256" key="5">
    <source>
        <dbReference type="ARBA" id="ARBA00022490"/>
    </source>
</evidence>
<dbReference type="Pfam" id="PF00373">
    <property type="entry name" value="FERM_M"/>
    <property type="match status" value="1"/>
</dbReference>
<reference evidence="19" key="1">
    <citation type="submission" date="2025-08" db="UniProtKB">
        <authorList>
            <consortium name="Ensembl"/>
        </authorList>
    </citation>
    <scope>IDENTIFICATION</scope>
</reference>
<dbReference type="Ensembl" id="ENSBJAT00000018079.1">
    <property type="protein sequence ID" value="ENSBJAP00000017600.1"/>
    <property type="gene ID" value="ENSBJAG00000003084.1"/>
</dbReference>
<dbReference type="GO" id="GO:0051301">
    <property type="term" value="P:cell division"/>
    <property type="evidence" value="ECO:0007669"/>
    <property type="project" value="UniProtKB-KW"/>
</dbReference>
<evidence type="ECO:0000313" key="20">
    <source>
        <dbReference type="Proteomes" id="UP000694555"/>
    </source>
</evidence>
<evidence type="ECO:0000256" key="2">
    <source>
        <dbReference type="ARBA" id="ARBA00004245"/>
    </source>
</evidence>
<accession>A0A8C0BIJ5</accession>
<evidence type="ECO:0000256" key="17">
    <source>
        <dbReference type="SAM" id="MobiDB-lite"/>
    </source>
</evidence>
<dbReference type="SMART" id="SM01195">
    <property type="entry name" value="FA"/>
    <property type="match status" value="1"/>
</dbReference>
<evidence type="ECO:0000313" key="19">
    <source>
        <dbReference type="Ensembl" id="ENSBJAP00000017600.1"/>
    </source>
</evidence>